<accession>A0ABS2IIP5</accession>
<proteinExistence type="predicted"/>
<reference evidence="2 3" key="1">
    <citation type="submission" date="2021-02" db="EMBL/GenBank/DDBJ databases">
        <authorList>
            <person name="Lee D.-H."/>
        </authorList>
    </citation>
    <scope>NUCLEOTIDE SEQUENCE [LARGE SCALE GENOMIC DNA]</scope>
    <source>
        <strain evidence="2 3">UL073</strain>
    </source>
</reference>
<keyword evidence="3" id="KW-1185">Reference proteome</keyword>
<comment type="caution">
    <text evidence="2">The sequence shown here is derived from an EMBL/GenBank/DDBJ whole genome shotgun (WGS) entry which is preliminary data.</text>
</comment>
<evidence type="ECO:0000313" key="3">
    <source>
        <dbReference type="Proteomes" id="UP000717995"/>
    </source>
</evidence>
<feature type="region of interest" description="Disordered" evidence="1">
    <location>
        <begin position="1"/>
        <end position="62"/>
    </location>
</feature>
<dbReference type="Proteomes" id="UP000717995">
    <property type="component" value="Unassembled WGS sequence"/>
</dbReference>
<sequence length="62" mass="6599">MNSDSHDSEPSTPEEQGLEQKPLPQGPKESPKDSRLPPDDPDTRNHPPSIPGGGQEMPGNTG</sequence>
<feature type="compositionally biased region" description="Gly residues" evidence="1">
    <location>
        <begin position="51"/>
        <end position="62"/>
    </location>
</feature>
<dbReference type="RefSeq" id="WP_205350117.1">
    <property type="nucleotide sequence ID" value="NZ_JAFEUP010000006.1"/>
</dbReference>
<evidence type="ECO:0000256" key="1">
    <source>
        <dbReference type="SAM" id="MobiDB-lite"/>
    </source>
</evidence>
<protein>
    <submittedName>
        <fullName evidence="2">Uncharacterized protein</fullName>
    </submittedName>
</protein>
<organism evidence="2 3">
    <name type="scientific">Zestomonas insulae</name>
    <dbReference type="NCBI Taxonomy" id="2809017"/>
    <lineage>
        <taxon>Bacteria</taxon>
        <taxon>Pseudomonadati</taxon>
        <taxon>Pseudomonadota</taxon>
        <taxon>Gammaproteobacteria</taxon>
        <taxon>Pseudomonadales</taxon>
        <taxon>Pseudomonadaceae</taxon>
        <taxon>Zestomonas</taxon>
    </lineage>
</organism>
<feature type="compositionally biased region" description="Basic and acidic residues" evidence="1">
    <location>
        <begin position="29"/>
        <end position="45"/>
    </location>
</feature>
<name>A0ABS2IIP5_9GAMM</name>
<gene>
    <name evidence="2" type="ORF">JQX08_19670</name>
</gene>
<dbReference type="EMBL" id="JAFEUP010000006">
    <property type="protein sequence ID" value="MBM7062941.1"/>
    <property type="molecule type" value="Genomic_DNA"/>
</dbReference>
<evidence type="ECO:0000313" key="2">
    <source>
        <dbReference type="EMBL" id="MBM7062941.1"/>
    </source>
</evidence>